<dbReference type="EMBL" id="BARW01029515">
    <property type="protein sequence ID" value="GAJ10308.1"/>
    <property type="molecule type" value="Genomic_DNA"/>
</dbReference>
<comment type="caution">
    <text evidence="1">The sequence shown here is derived from an EMBL/GenBank/DDBJ whole genome shotgun (WGS) entry which is preliminary data.</text>
</comment>
<name>X1TY94_9ZZZZ</name>
<sequence length="52" mass="5407">MAIGALLAPLMMAGGMSMMIPPVMRGLSYGMNWAEPNLAPDPATCISAKLRG</sequence>
<gene>
    <name evidence="1" type="ORF">S12H4_47411</name>
</gene>
<protein>
    <submittedName>
        <fullName evidence="1">Uncharacterized protein</fullName>
    </submittedName>
</protein>
<reference evidence="1" key="1">
    <citation type="journal article" date="2014" name="Front. Microbiol.">
        <title>High frequency of phylogenetically diverse reductive dehalogenase-homologous genes in deep subseafloor sedimentary metagenomes.</title>
        <authorList>
            <person name="Kawai M."/>
            <person name="Futagami T."/>
            <person name="Toyoda A."/>
            <person name="Takaki Y."/>
            <person name="Nishi S."/>
            <person name="Hori S."/>
            <person name="Arai W."/>
            <person name="Tsubouchi T."/>
            <person name="Morono Y."/>
            <person name="Uchiyama I."/>
            <person name="Ito T."/>
            <person name="Fujiyama A."/>
            <person name="Inagaki F."/>
            <person name="Takami H."/>
        </authorList>
    </citation>
    <scope>NUCLEOTIDE SEQUENCE</scope>
    <source>
        <strain evidence="1">Expedition CK06-06</strain>
    </source>
</reference>
<evidence type="ECO:0000313" key="1">
    <source>
        <dbReference type="EMBL" id="GAJ10308.1"/>
    </source>
</evidence>
<feature type="non-terminal residue" evidence="1">
    <location>
        <position position="52"/>
    </location>
</feature>
<organism evidence="1">
    <name type="scientific">marine sediment metagenome</name>
    <dbReference type="NCBI Taxonomy" id="412755"/>
    <lineage>
        <taxon>unclassified sequences</taxon>
        <taxon>metagenomes</taxon>
        <taxon>ecological metagenomes</taxon>
    </lineage>
</organism>
<accession>X1TY94</accession>
<dbReference type="AlphaFoldDB" id="X1TY94"/>
<proteinExistence type="predicted"/>